<keyword evidence="1" id="KW-0678">Repressor</keyword>
<keyword evidence="3 5" id="KW-0238">DNA-binding</keyword>
<dbReference type="InterPro" id="IPR039538">
    <property type="entry name" value="BetI_C"/>
</dbReference>
<dbReference type="PRINTS" id="PR00455">
    <property type="entry name" value="HTHTETR"/>
</dbReference>
<proteinExistence type="predicted"/>
<evidence type="ECO:0000256" key="2">
    <source>
        <dbReference type="ARBA" id="ARBA00023015"/>
    </source>
</evidence>
<dbReference type="Gene3D" id="1.10.357.10">
    <property type="entry name" value="Tetracycline Repressor, domain 2"/>
    <property type="match status" value="1"/>
</dbReference>
<evidence type="ECO:0000313" key="7">
    <source>
        <dbReference type="EMBL" id="QZN94399.1"/>
    </source>
</evidence>
<protein>
    <submittedName>
        <fullName evidence="7">TetR/AcrR family transcriptional regulator</fullName>
    </submittedName>
</protein>
<evidence type="ECO:0000313" key="8">
    <source>
        <dbReference type="Proteomes" id="UP000825886"/>
    </source>
</evidence>
<evidence type="ECO:0000256" key="1">
    <source>
        <dbReference type="ARBA" id="ARBA00022491"/>
    </source>
</evidence>
<evidence type="ECO:0000256" key="4">
    <source>
        <dbReference type="ARBA" id="ARBA00023163"/>
    </source>
</evidence>
<dbReference type="InterPro" id="IPR009057">
    <property type="entry name" value="Homeodomain-like_sf"/>
</dbReference>
<dbReference type="RefSeq" id="WP_222157522.1">
    <property type="nucleotide sequence ID" value="NZ_CP081864.1"/>
</dbReference>
<gene>
    <name evidence="7" type="ORF">K6K13_13770</name>
</gene>
<feature type="domain" description="HTH tetR-type" evidence="6">
    <location>
        <begin position="12"/>
        <end position="72"/>
    </location>
</feature>
<dbReference type="Proteomes" id="UP000825886">
    <property type="component" value="Chromosome"/>
</dbReference>
<sequence length="204" mass="23172">MQEKMNKEERTEYRRNQIIAAARICFRRSGFHGAGMTEIAKHAELSVGQIYRYFTNKDAVIEAIVRDITHQKLQFMLLGASHVHPAAMAAKALSLRKPPDLTPRMEEDHALMLEVTAEATRNPRVAEILQEADSRLFPQACTLMARDFPHFTPEQIAARVEVMATLCEGTAFRSVLQTPASPELLHHLYQQLLQLTFSDNENDE</sequence>
<accession>A0ABX9AGX0</accession>
<dbReference type="Pfam" id="PF13977">
    <property type="entry name" value="TetR_C_6"/>
    <property type="match status" value="1"/>
</dbReference>
<dbReference type="InterPro" id="IPR001647">
    <property type="entry name" value="HTH_TetR"/>
</dbReference>
<organism evidence="7 8">
    <name type="scientific">Symbiopectobacterium purcellii</name>
    <dbReference type="NCBI Taxonomy" id="2871826"/>
    <lineage>
        <taxon>Bacteria</taxon>
        <taxon>Pseudomonadati</taxon>
        <taxon>Pseudomonadota</taxon>
        <taxon>Gammaproteobacteria</taxon>
        <taxon>Enterobacterales</taxon>
        <taxon>Enterobacteriaceae</taxon>
    </lineage>
</organism>
<evidence type="ECO:0000256" key="3">
    <source>
        <dbReference type="ARBA" id="ARBA00023125"/>
    </source>
</evidence>
<dbReference type="EMBL" id="CP081864">
    <property type="protein sequence ID" value="QZN94399.1"/>
    <property type="molecule type" value="Genomic_DNA"/>
</dbReference>
<evidence type="ECO:0000256" key="5">
    <source>
        <dbReference type="PROSITE-ProRule" id="PRU00335"/>
    </source>
</evidence>
<reference evidence="7 8" key="1">
    <citation type="submission" date="2021-08" db="EMBL/GenBank/DDBJ databases">
        <title>Culture and genomic analysis of Symbiopectobacterium purcellii sp. nov. gen. nov., isolated from the leafhopper Empoasca decipiens.</title>
        <authorList>
            <person name="Nadal-Jimenez P."/>
            <person name="Siozios S."/>
            <person name="Halliday N."/>
            <person name="Camara M."/>
            <person name="Hurst G.D.D."/>
        </authorList>
    </citation>
    <scope>NUCLEOTIDE SEQUENCE [LARGE SCALE GENOMIC DNA]</scope>
    <source>
        <strain evidence="7 8">SyEd1</strain>
    </source>
</reference>
<dbReference type="SUPFAM" id="SSF46689">
    <property type="entry name" value="Homeodomain-like"/>
    <property type="match status" value="1"/>
</dbReference>
<keyword evidence="2" id="KW-0805">Transcription regulation</keyword>
<evidence type="ECO:0000259" key="6">
    <source>
        <dbReference type="PROSITE" id="PS50977"/>
    </source>
</evidence>
<dbReference type="PANTHER" id="PTHR30055:SF234">
    <property type="entry name" value="HTH-TYPE TRANSCRIPTIONAL REGULATOR BETI"/>
    <property type="match status" value="1"/>
</dbReference>
<name>A0ABX9AGX0_9ENTR</name>
<keyword evidence="8" id="KW-1185">Reference proteome</keyword>
<feature type="DNA-binding region" description="H-T-H motif" evidence="5">
    <location>
        <begin position="35"/>
        <end position="54"/>
    </location>
</feature>
<dbReference type="InterPro" id="IPR050109">
    <property type="entry name" value="HTH-type_TetR-like_transc_reg"/>
</dbReference>
<dbReference type="PANTHER" id="PTHR30055">
    <property type="entry name" value="HTH-TYPE TRANSCRIPTIONAL REGULATOR RUTR"/>
    <property type="match status" value="1"/>
</dbReference>
<keyword evidence="4" id="KW-0804">Transcription</keyword>
<dbReference type="PROSITE" id="PS50977">
    <property type="entry name" value="HTH_TETR_2"/>
    <property type="match status" value="1"/>
</dbReference>
<dbReference type="Pfam" id="PF00440">
    <property type="entry name" value="TetR_N"/>
    <property type="match status" value="1"/>
</dbReference>